<reference evidence="6" key="1">
    <citation type="journal article" date="2021" name="PeerJ">
        <title>Extensive microbial diversity within the chicken gut microbiome revealed by metagenomics and culture.</title>
        <authorList>
            <person name="Gilroy R."/>
            <person name="Ravi A."/>
            <person name="Getino M."/>
            <person name="Pursley I."/>
            <person name="Horton D.L."/>
            <person name="Alikhan N.F."/>
            <person name="Baker D."/>
            <person name="Gharbi K."/>
            <person name="Hall N."/>
            <person name="Watson M."/>
            <person name="Adriaenssens E.M."/>
            <person name="Foster-Nyarko E."/>
            <person name="Jarju S."/>
            <person name="Secka A."/>
            <person name="Antonio M."/>
            <person name="Oren A."/>
            <person name="Chaudhuri R.R."/>
            <person name="La Ragione R."/>
            <person name="Hildebrand F."/>
            <person name="Pallen M.J."/>
        </authorList>
    </citation>
    <scope>NUCLEOTIDE SEQUENCE</scope>
    <source>
        <strain evidence="6">Gambia15-2214</strain>
    </source>
</reference>
<dbReference type="Pfam" id="PF04542">
    <property type="entry name" value="Sigma70_r2"/>
    <property type="match status" value="1"/>
</dbReference>
<dbReference type="InterPro" id="IPR009042">
    <property type="entry name" value="RNA_pol_sigma70_r1_2"/>
</dbReference>
<keyword evidence="1" id="KW-0805">Transcription regulation</keyword>
<name>A0A9E2P032_9SPIR</name>
<dbReference type="SUPFAM" id="SSF88659">
    <property type="entry name" value="Sigma3 and sigma4 domains of RNA polymerase sigma factors"/>
    <property type="match status" value="2"/>
</dbReference>
<dbReference type="PRINTS" id="PR00046">
    <property type="entry name" value="SIGMA70FCT"/>
</dbReference>
<keyword evidence="3" id="KW-0238">DNA-binding</keyword>
<dbReference type="PROSITE" id="PS00715">
    <property type="entry name" value="SIGMA70_1"/>
    <property type="match status" value="1"/>
</dbReference>
<dbReference type="PANTHER" id="PTHR30603:SF47">
    <property type="entry name" value="RNA POLYMERASE SIGMA FACTOR SIGD, CHLOROPLASTIC"/>
    <property type="match status" value="1"/>
</dbReference>
<dbReference type="Pfam" id="PF04545">
    <property type="entry name" value="Sigma70_r4"/>
    <property type="match status" value="1"/>
</dbReference>
<dbReference type="InterPro" id="IPR014284">
    <property type="entry name" value="RNA_pol_sigma-70_dom"/>
</dbReference>
<evidence type="ECO:0000256" key="2">
    <source>
        <dbReference type="ARBA" id="ARBA00023082"/>
    </source>
</evidence>
<accession>A0A9E2P032</accession>
<dbReference type="NCBIfam" id="TIGR02937">
    <property type="entry name" value="sigma70-ECF"/>
    <property type="match status" value="1"/>
</dbReference>
<dbReference type="InterPro" id="IPR036388">
    <property type="entry name" value="WH-like_DNA-bd_sf"/>
</dbReference>
<dbReference type="InterPro" id="IPR007630">
    <property type="entry name" value="RNA_pol_sigma70_r4"/>
</dbReference>
<feature type="domain" description="RNA polymerase sigma-70" evidence="5">
    <location>
        <begin position="66"/>
        <end position="79"/>
    </location>
</feature>
<protein>
    <submittedName>
        <fullName evidence="6">RNA polymerase sigma factor RpoD/SigA</fullName>
    </submittedName>
</protein>
<dbReference type="SUPFAM" id="SSF88946">
    <property type="entry name" value="Sigma2 domain of RNA polymerase sigma factors"/>
    <property type="match status" value="1"/>
</dbReference>
<evidence type="ECO:0000256" key="4">
    <source>
        <dbReference type="ARBA" id="ARBA00023163"/>
    </source>
</evidence>
<evidence type="ECO:0000256" key="1">
    <source>
        <dbReference type="ARBA" id="ARBA00023015"/>
    </source>
</evidence>
<dbReference type="InterPro" id="IPR000943">
    <property type="entry name" value="RNA_pol_sigma70"/>
</dbReference>
<sequence length="272" mass="31357">MKEFLLTSYLAQIGRYSVLSHDEEITLAKEIKKGSSEAKLTLINCNLRLVVSIAEKYADDEYNLMDLIQEGNLGLITAAGKFNPKFNCRFSTYAFPWITQYILRYIQNKMPVIRLPHKKEEKIRQIKKSKAYLTDVLGREPSTKEIALYLDMGESELKKILECDYSCISMHTPIEGMDGVTGEDMLADERYSLENTSMKVFVQNEIQSLLHTLSERERQVLYYRYDMGDSKNNPRTFRQISKILGCSAETVRKIELHALKSLRSVAKEKLSI</sequence>
<gene>
    <name evidence="6" type="ORF">IAA16_02460</name>
</gene>
<dbReference type="CDD" id="cd06171">
    <property type="entry name" value="Sigma70_r4"/>
    <property type="match status" value="1"/>
</dbReference>
<dbReference type="GO" id="GO:0003677">
    <property type="term" value="F:DNA binding"/>
    <property type="evidence" value="ECO:0007669"/>
    <property type="project" value="UniProtKB-KW"/>
</dbReference>
<dbReference type="GO" id="GO:0016987">
    <property type="term" value="F:sigma factor activity"/>
    <property type="evidence" value="ECO:0007669"/>
    <property type="project" value="UniProtKB-KW"/>
</dbReference>
<dbReference type="Gene3D" id="1.10.10.10">
    <property type="entry name" value="Winged helix-like DNA-binding domain superfamily/Winged helix DNA-binding domain"/>
    <property type="match status" value="2"/>
</dbReference>
<dbReference type="InterPro" id="IPR050239">
    <property type="entry name" value="Sigma-70_RNA_pol_init_factors"/>
</dbReference>
<evidence type="ECO:0000313" key="7">
    <source>
        <dbReference type="Proteomes" id="UP000823914"/>
    </source>
</evidence>
<evidence type="ECO:0000313" key="6">
    <source>
        <dbReference type="EMBL" id="MBU3849408.1"/>
    </source>
</evidence>
<dbReference type="AlphaFoldDB" id="A0A9E2P032"/>
<dbReference type="InterPro" id="IPR007624">
    <property type="entry name" value="RNA_pol_sigma70_r3"/>
</dbReference>
<evidence type="ECO:0000256" key="3">
    <source>
        <dbReference type="ARBA" id="ARBA00023125"/>
    </source>
</evidence>
<proteinExistence type="predicted"/>
<dbReference type="EMBL" id="JAHLFV010000057">
    <property type="protein sequence ID" value="MBU3849408.1"/>
    <property type="molecule type" value="Genomic_DNA"/>
</dbReference>
<dbReference type="Pfam" id="PF00140">
    <property type="entry name" value="Sigma70_r1_2"/>
    <property type="match status" value="1"/>
</dbReference>
<dbReference type="PANTHER" id="PTHR30603">
    <property type="entry name" value="RNA POLYMERASE SIGMA FACTOR RPO"/>
    <property type="match status" value="1"/>
</dbReference>
<dbReference type="GO" id="GO:0006352">
    <property type="term" value="P:DNA-templated transcription initiation"/>
    <property type="evidence" value="ECO:0007669"/>
    <property type="project" value="InterPro"/>
</dbReference>
<keyword evidence="4" id="KW-0804">Transcription</keyword>
<dbReference type="InterPro" id="IPR013324">
    <property type="entry name" value="RNA_pol_sigma_r3/r4-like"/>
</dbReference>
<comment type="caution">
    <text evidence="6">The sequence shown here is derived from an EMBL/GenBank/DDBJ whole genome shotgun (WGS) entry which is preliminary data.</text>
</comment>
<evidence type="ECO:0000259" key="5">
    <source>
        <dbReference type="PROSITE" id="PS00715"/>
    </source>
</evidence>
<dbReference type="Proteomes" id="UP000823914">
    <property type="component" value="Unassembled WGS sequence"/>
</dbReference>
<organism evidence="6 7">
    <name type="scientific">Candidatus Treponema excrementipullorum</name>
    <dbReference type="NCBI Taxonomy" id="2838768"/>
    <lineage>
        <taxon>Bacteria</taxon>
        <taxon>Pseudomonadati</taxon>
        <taxon>Spirochaetota</taxon>
        <taxon>Spirochaetia</taxon>
        <taxon>Spirochaetales</taxon>
        <taxon>Treponemataceae</taxon>
        <taxon>Treponema</taxon>
    </lineage>
</organism>
<keyword evidence="2" id="KW-0731">Sigma factor</keyword>
<dbReference type="InterPro" id="IPR013325">
    <property type="entry name" value="RNA_pol_sigma_r2"/>
</dbReference>
<reference evidence="6" key="2">
    <citation type="submission" date="2021-04" db="EMBL/GenBank/DDBJ databases">
        <authorList>
            <person name="Gilroy R."/>
        </authorList>
    </citation>
    <scope>NUCLEOTIDE SEQUENCE</scope>
    <source>
        <strain evidence="6">Gambia15-2214</strain>
    </source>
</reference>
<dbReference type="Gene3D" id="1.10.601.10">
    <property type="entry name" value="RNA Polymerase Primary Sigma Factor"/>
    <property type="match status" value="1"/>
</dbReference>
<dbReference type="InterPro" id="IPR007627">
    <property type="entry name" value="RNA_pol_sigma70_r2"/>
</dbReference>
<dbReference type="Pfam" id="PF04539">
    <property type="entry name" value="Sigma70_r3"/>
    <property type="match status" value="1"/>
</dbReference>